<name>A0AAV5J7U3_9ROSI</name>
<gene>
    <name evidence="1" type="ORF">SLEP1_g18846</name>
</gene>
<dbReference type="AlphaFoldDB" id="A0AAV5J7U3"/>
<protein>
    <submittedName>
        <fullName evidence="1">Uncharacterized protein</fullName>
    </submittedName>
</protein>
<comment type="caution">
    <text evidence="1">The sequence shown here is derived from an EMBL/GenBank/DDBJ whole genome shotgun (WGS) entry which is preliminary data.</text>
</comment>
<reference evidence="1 2" key="1">
    <citation type="journal article" date="2021" name="Commun. Biol.">
        <title>The genome of Shorea leprosula (Dipterocarpaceae) highlights the ecological relevance of drought in aseasonal tropical rainforests.</title>
        <authorList>
            <person name="Ng K.K.S."/>
            <person name="Kobayashi M.J."/>
            <person name="Fawcett J.A."/>
            <person name="Hatakeyama M."/>
            <person name="Paape T."/>
            <person name="Ng C.H."/>
            <person name="Ang C.C."/>
            <person name="Tnah L.H."/>
            <person name="Lee C.T."/>
            <person name="Nishiyama T."/>
            <person name="Sese J."/>
            <person name="O'Brien M.J."/>
            <person name="Copetti D."/>
            <person name="Mohd Noor M.I."/>
            <person name="Ong R.C."/>
            <person name="Putra M."/>
            <person name="Sireger I.Z."/>
            <person name="Indrioko S."/>
            <person name="Kosugi Y."/>
            <person name="Izuno A."/>
            <person name="Isagi Y."/>
            <person name="Lee S.L."/>
            <person name="Shimizu K.K."/>
        </authorList>
    </citation>
    <scope>NUCLEOTIDE SEQUENCE [LARGE SCALE GENOMIC DNA]</scope>
    <source>
        <strain evidence="1">214</strain>
    </source>
</reference>
<evidence type="ECO:0000313" key="2">
    <source>
        <dbReference type="Proteomes" id="UP001054252"/>
    </source>
</evidence>
<sequence length="58" mass="7132">MPMYSLTSWMNRPYRNTCRHVPVLNSHWQDNRIHDHIGDKTMRELIIKFKIHKPILDF</sequence>
<proteinExistence type="predicted"/>
<organism evidence="1 2">
    <name type="scientific">Rubroshorea leprosula</name>
    <dbReference type="NCBI Taxonomy" id="152421"/>
    <lineage>
        <taxon>Eukaryota</taxon>
        <taxon>Viridiplantae</taxon>
        <taxon>Streptophyta</taxon>
        <taxon>Embryophyta</taxon>
        <taxon>Tracheophyta</taxon>
        <taxon>Spermatophyta</taxon>
        <taxon>Magnoliopsida</taxon>
        <taxon>eudicotyledons</taxon>
        <taxon>Gunneridae</taxon>
        <taxon>Pentapetalae</taxon>
        <taxon>rosids</taxon>
        <taxon>malvids</taxon>
        <taxon>Malvales</taxon>
        <taxon>Dipterocarpaceae</taxon>
        <taxon>Rubroshorea</taxon>
    </lineage>
</organism>
<dbReference type="EMBL" id="BPVZ01000026">
    <property type="protein sequence ID" value="GKV07035.1"/>
    <property type="molecule type" value="Genomic_DNA"/>
</dbReference>
<accession>A0AAV5J7U3</accession>
<evidence type="ECO:0000313" key="1">
    <source>
        <dbReference type="EMBL" id="GKV07035.1"/>
    </source>
</evidence>
<dbReference type="Proteomes" id="UP001054252">
    <property type="component" value="Unassembled WGS sequence"/>
</dbReference>
<keyword evidence="2" id="KW-1185">Reference proteome</keyword>